<dbReference type="InterPro" id="IPR002208">
    <property type="entry name" value="SecY/SEC61-alpha"/>
</dbReference>
<keyword evidence="4 10" id="KW-0812">Transmembrane</keyword>
<feature type="transmembrane region" description="Helical" evidence="10">
    <location>
        <begin position="176"/>
        <end position="197"/>
    </location>
</feature>
<evidence type="ECO:0000256" key="2">
    <source>
        <dbReference type="ARBA" id="ARBA00005751"/>
    </source>
</evidence>
<keyword evidence="7 10" id="KW-0811">Translocation</keyword>
<dbReference type="Pfam" id="PF00344">
    <property type="entry name" value="SecY"/>
    <property type="match status" value="1"/>
</dbReference>
<dbReference type="Proteomes" id="UP000176951">
    <property type="component" value="Unassembled WGS sequence"/>
</dbReference>
<evidence type="ECO:0000256" key="12">
    <source>
        <dbReference type="RuleBase" id="RU003484"/>
    </source>
</evidence>
<dbReference type="FunFam" id="1.10.3370.10:FF:000001">
    <property type="entry name" value="Preprotein translocase subunit SecY"/>
    <property type="match status" value="1"/>
</dbReference>
<dbReference type="GO" id="GO:0005886">
    <property type="term" value="C:plasma membrane"/>
    <property type="evidence" value="ECO:0007669"/>
    <property type="project" value="UniProtKB-SubCell"/>
</dbReference>
<dbReference type="InterPro" id="IPR030659">
    <property type="entry name" value="SecY_CS"/>
</dbReference>
<dbReference type="PIRSF" id="PIRSF004557">
    <property type="entry name" value="SecY"/>
    <property type="match status" value="1"/>
</dbReference>
<feature type="transmembrane region" description="Helical" evidence="10">
    <location>
        <begin position="366"/>
        <end position="390"/>
    </location>
</feature>
<sequence>MIELIRRIWKMPDLRTKLLVVFGLLVVFRFAAAIPVPGIDTSKVAGFIQSNQIFGLLNLFTGGSLESFSIVMLGVGPYITATIIFQLLTMIFPKLKKMYYEEGERGRQRFNQYARIITVPLAMLQGYSFLRLLESQQVITLSDPLTVVTDIFVITAGTILLMWLGELISERGIGNGVSLIIFAGIISSLPTLVYRLLSQGDQISHIPEYILFALVALIVIGGVVLINEGQRQIPVSYAKRIRGMRVYGGVSSHLPLRVNSAGVIPIIFALSILLFPGIIAQVLTVVNFGPAVKIAEAVNFAIQNQAIYGFLYFFFVFVFTYFYTSVVFDAKEVSQNLQKSGGFIPGIRPGPSTAVFISHILNRITLAGAVFLGSIAVLPTVIQGIVPMVLPSATNVSNLTIGGTSVLIVVSVVIETFKQIGAQLSLHDYENT</sequence>
<evidence type="ECO:0000256" key="10">
    <source>
        <dbReference type="HAMAP-Rule" id="MF_01465"/>
    </source>
</evidence>
<comment type="subunit">
    <text evidence="10">Component of the Sec protein translocase complex. Heterotrimer consisting of SecY, SecE and SecG subunits. The heterotrimers can form oligomers, although 1 heterotrimer is thought to be able to translocate proteins. Interacts with the ribosome. Interacts with SecDF, and other proteins may be involved. Interacts with SecA.</text>
</comment>
<name>A0A1G2PWQ8_9BACT</name>
<proteinExistence type="inferred from homology"/>
<dbReference type="GO" id="GO:0043952">
    <property type="term" value="P:protein transport by the Sec complex"/>
    <property type="evidence" value="ECO:0007669"/>
    <property type="project" value="UniProtKB-UniRule"/>
</dbReference>
<evidence type="ECO:0000313" key="14">
    <source>
        <dbReference type="EMBL" id="OHA52041.1"/>
    </source>
</evidence>
<evidence type="ECO:0000256" key="13">
    <source>
        <dbReference type="RuleBase" id="RU004349"/>
    </source>
</evidence>
<feature type="transmembrane region" description="Helical" evidence="10">
    <location>
        <begin position="145"/>
        <end position="164"/>
    </location>
</feature>
<keyword evidence="8 10" id="KW-0472">Membrane</keyword>
<dbReference type="InterPro" id="IPR026593">
    <property type="entry name" value="SecY"/>
</dbReference>
<comment type="caution">
    <text evidence="14">The sequence shown here is derived from an EMBL/GenBank/DDBJ whole genome shotgun (WGS) entry which is preliminary data.</text>
</comment>
<evidence type="ECO:0000256" key="4">
    <source>
        <dbReference type="ARBA" id="ARBA00022692"/>
    </source>
</evidence>
<comment type="similarity">
    <text evidence="2 10 13">Belongs to the SecY/SEC61-alpha family.</text>
</comment>
<dbReference type="GO" id="GO:0006605">
    <property type="term" value="P:protein targeting"/>
    <property type="evidence" value="ECO:0007669"/>
    <property type="project" value="UniProtKB-UniRule"/>
</dbReference>
<dbReference type="PROSITE" id="PS00755">
    <property type="entry name" value="SECY_1"/>
    <property type="match status" value="1"/>
</dbReference>
<protein>
    <recommendedName>
        <fullName evidence="9 10">Protein translocase subunit SecY</fullName>
    </recommendedName>
</protein>
<feature type="transmembrane region" description="Helical" evidence="10">
    <location>
        <begin position="396"/>
        <end position="417"/>
    </location>
</feature>
<feature type="transmembrane region" description="Helical" evidence="10">
    <location>
        <begin position="209"/>
        <end position="226"/>
    </location>
</feature>
<keyword evidence="6 10" id="KW-1133">Transmembrane helix</keyword>
<evidence type="ECO:0000256" key="7">
    <source>
        <dbReference type="ARBA" id="ARBA00023010"/>
    </source>
</evidence>
<evidence type="ECO:0000256" key="6">
    <source>
        <dbReference type="ARBA" id="ARBA00022989"/>
    </source>
</evidence>
<evidence type="ECO:0000256" key="5">
    <source>
        <dbReference type="ARBA" id="ARBA00022927"/>
    </source>
</evidence>
<evidence type="ECO:0000256" key="3">
    <source>
        <dbReference type="ARBA" id="ARBA00022448"/>
    </source>
</evidence>
<feature type="transmembrane region" description="Helical" evidence="10">
    <location>
        <begin position="306"/>
        <end position="328"/>
    </location>
</feature>
<reference evidence="14 15" key="1">
    <citation type="journal article" date="2016" name="Nat. Commun.">
        <title>Thousands of microbial genomes shed light on interconnected biogeochemical processes in an aquifer system.</title>
        <authorList>
            <person name="Anantharaman K."/>
            <person name="Brown C.T."/>
            <person name="Hug L.A."/>
            <person name="Sharon I."/>
            <person name="Castelle C.J."/>
            <person name="Probst A.J."/>
            <person name="Thomas B.C."/>
            <person name="Singh A."/>
            <person name="Wilkins M.J."/>
            <person name="Karaoz U."/>
            <person name="Brodie E.L."/>
            <person name="Williams K.H."/>
            <person name="Hubbard S.S."/>
            <person name="Banfield J.F."/>
        </authorList>
    </citation>
    <scope>NUCLEOTIDE SEQUENCE [LARGE SCALE GENOMIC DNA]</scope>
</reference>
<comment type="caution">
    <text evidence="10">Lacks conserved residue(s) required for the propagation of feature annotation.</text>
</comment>
<gene>
    <name evidence="10" type="primary">secY</name>
    <name evidence="14" type="ORF">A3A97_00635</name>
</gene>
<comment type="function">
    <text evidence="10 11">The central subunit of the protein translocation channel SecYEG. Consists of two halves formed by TMs 1-5 and 6-10. These two domains form a lateral gate at the front which open onto the bilayer between TMs 2 and 7, and are clamped together by SecE at the back. The channel is closed by both a pore ring composed of hydrophobic SecY resides and a short helix (helix 2A) on the extracellular side of the membrane which forms a plug. The plug probably moves laterally to allow the channel to open. The ring and the pore may move independently.</text>
</comment>
<organism evidence="14 15">
    <name type="scientific">Candidatus Terrybacteria bacterium RIFCSPLOWO2_01_FULL_40_23</name>
    <dbReference type="NCBI Taxonomy" id="1802366"/>
    <lineage>
        <taxon>Bacteria</taxon>
        <taxon>Candidatus Terryibacteriota</taxon>
    </lineage>
</organism>
<feature type="transmembrane region" description="Helical" evidence="10">
    <location>
        <begin position="113"/>
        <end position="133"/>
    </location>
</feature>
<evidence type="ECO:0000256" key="8">
    <source>
        <dbReference type="ARBA" id="ARBA00023136"/>
    </source>
</evidence>
<dbReference type="PRINTS" id="PR00303">
    <property type="entry name" value="SECYTRNLCASE"/>
</dbReference>
<dbReference type="GO" id="GO:0065002">
    <property type="term" value="P:intracellular protein transmembrane transport"/>
    <property type="evidence" value="ECO:0007669"/>
    <property type="project" value="UniProtKB-UniRule"/>
</dbReference>
<evidence type="ECO:0000256" key="1">
    <source>
        <dbReference type="ARBA" id="ARBA00004141"/>
    </source>
</evidence>
<evidence type="ECO:0000313" key="15">
    <source>
        <dbReference type="Proteomes" id="UP000176951"/>
    </source>
</evidence>
<keyword evidence="10" id="KW-1003">Cell membrane</keyword>
<dbReference type="SUPFAM" id="SSF103491">
    <property type="entry name" value="Preprotein translocase SecY subunit"/>
    <property type="match status" value="1"/>
</dbReference>
<dbReference type="AlphaFoldDB" id="A0A1G2PWQ8"/>
<feature type="transmembrane region" description="Helical" evidence="10">
    <location>
        <begin position="68"/>
        <end position="92"/>
    </location>
</feature>
<feature type="transmembrane region" description="Helical" evidence="10">
    <location>
        <begin position="263"/>
        <end position="286"/>
    </location>
</feature>
<accession>A0A1G2PWQ8</accession>
<dbReference type="InterPro" id="IPR023201">
    <property type="entry name" value="SecY_dom_sf"/>
</dbReference>
<evidence type="ECO:0000256" key="11">
    <source>
        <dbReference type="RuleBase" id="RU000537"/>
    </source>
</evidence>
<keyword evidence="5 10" id="KW-0653">Protein transport</keyword>
<dbReference type="PROSITE" id="PS00756">
    <property type="entry name" value="SECY_2"/>
    <property type="match status" value="1"/>
</dbReference>
<comment type="subcellular location">
    <subcellularLocation>
        <location evidence="10">Cell membrane</location>
        <topology evidence="10">Multi-pass membrane protein</topology>
    </subcellularLocation>
    <subcellularLocation>
        <location evidence="1 12">Membrane</location>
        <topology evidence="1 12">Multi-pass membrane protein</topology>
    </subcellularLocation>
</comment>
<dbReference type="HAMAP" id="MF_01465">
    <property type="entry name" value="SecY"/>
    <property type="match status" value="1"/>
</dbReference>
<dbReference type="PANTHER" id="PTHR10906">
    <property type="entry name" value="SECY/SEC61-ALPHA FAMILY MEMBER"/>
    <property type="match status" value="1"/>
</dbReference>
<dbReference type="EMBL" id="MHSW01000014">
    <property type="protein sequence ID" value="OHA52041.1"/>
    <property type="molecule type" value="Genomic_DNA"/>
</dbReference>
<dbReference type="NCBIfam" id="TIGR00967">
    <property type="entry name" value="3a0501s007"/>
    <property type="match status" value="1"/>
</dbReference>
<dbReference type="Gene3D" id="1.10.3370.10">
    <property type="entry name" value="SecY subunit domain"/>
    <property type="match status" value="1"/>
</dbReference>
<keyword evidence="3 10" id="KW-0813">Transport</keyword>
<evidence type="ECO:0000256" key="9">
    <source>
        <dbReference type="ARBA" id="ARBA00039733"/>
    </source>
</evidence>